<dbReference type="AlphaFoldDB" id="A0A2T7EL69"/>
<feature type="region of interest" description="Disordered" evidence="1">
    <location>
        <begin position="1"/>
        <end position="24"/>
    </location>
</feature>
<feature type="compositionally biased region" description="Pro residues" evidence="1">
    <location>
        <begin position="1"/>
        <end position="20"/>
    </location>
</feature>
<reference evidence="2 3" key="1">
    <citation type="submission" date="2018-04" db="EMBL/GenBank/DDBJ databases">
        <title>WGS assembly of Panicum hallii var. hallii HAL2.</title>
        <authorList>
            <person name="Lovell J."/>
            <person name="Jenkins J."/>
            <person name="Lowry D."/>
            <person name="Mamidi S."/>
            <person name="Sreedasyam A."/>
            <person name="Weng X."/>
            <person name="Barry K."/>
            <person name="Bonette J."/>
            <person name="Campitelli B."/>
            <person name="Daum C."/>
            <person name="Gordon S."/>
            <person name="Gould B."/>
            <person name="Lipzen A."/>
            <person name="MacQueen A."/>
            <person name="Palacio-Mejia J."/>
            <person name="Plott C."/>
            <person name="Shakirov E."/>
            <person name="Shu S."/>
            <person name="Yoshinaga Y."/>
            <person name="Zane M."/>
            <person name="Rokhsar D."/>
            <person name="Grimwood J."/>
            <person name="Schmutz J."/>
            <person name="Juenger T."/>
        </authorList>
    </citation>
    <scope>NUCLEOTIDE SEQUENCE [LARGE SCALE GENOMIC DNA]</scope>
    <source>
        <strain evidence="3">cv. HAL2</strain>
    </source>
</reference>
<evidence type="ECO:0000256" key="1">
    <source>
        <dbReference type="SAM" id="MobiDB-lite"/>
    </source>
</evidence>
<name>A0A2T7EL69_9POAL</name>
<dbReference type="Proteomes" id="UP000244336">
    <property type="component" value="Chromosome 2"/>
</dbReference>
<evidence type="ECO:0000313" key="2">
    <source>
        <dbReference type="EMBL" id="PUZ68578.1"/>
    </source>
</evidence>
<sequence>MARFMPPPPRSGAPATPAPPATGSTAICTAPIAISFFRWSGFHTSLATLTMASGPLLVRTQERLATDRTDLLQFSSSITRRRRLNKLPSRH</sequence>
<keyword evidence="3" id="KW-1185">Reference proteome</keyword>
<dbReference type="Gramene" id="PUZ68578">
    <property type="protein sequence ID" value="PUZ68578"/>
    <property type="gene ID" value="GQ55_2G039500"/>
</dbReference>
<evidence type="ECO:0000313" key="3">
    <source>
        <dbReference type="Proteomes" id="UP000244336"/>
    </source>
</evidence>
<accession>A0A2T7EL69</accession>
<protein>
    <submittedName>
        <fullName evidence="2">Uncharacterized protein</fullName>
    </submittedName>
</protein>
<proteinExistence type="predicted"/>
<gene>
    <name evidence="2" type="ORF">GQ55_2G039500</name>
</gene>
<dbReference type="EMBL" id="CM009750">
    <property type="protein sequence ID" value="PUZ68578.1"/>
    <property type="molecule type" value="Genomic_DNA"/>
</dbReference>
<organism evidence="2 3">
    <name type="scientific">Panicum hallii var. hallii</name>
    <dbReference type="NCBI Taxonomy" id="1504633"/>
    <lineage>
        <taxon>Eukaryota</taxon>
        <taxon>Viridiplantae</taxon>
        <taxon>Streptophyta</taxon>
        <taxon>Embryophyta</taxon>
        <taxon>Tracheophyta</taxon>
        <taxon>Spermatophyta</taxon>
        <taxon>Magnoliopsida</taxon>
        <taxon>Liliopsida</taxon>
        <taxon>Poales</taxon>
        <taxon>Poaceae</taxon>
        <taxon>PACMAD clade</taxon>
        <taxon>Panicoideae</taxon>
        <taxon>Panicodae</taxon>
        <taxon>Paniceae</taxon>
        <taxon>Panicinae</taxon>
        <taxon>Panicum</taxon>
        <taxon>Panicum sect. Panicum</taxon>
    </lineage>
</organism>